<dbReference type="PANTHER" id="PTHR24421">
    <property type="entry name" value="NITRATE/NITRITE SENSOR PROTEIN NARX-RELATED"/>
    <property type="match status" value="1"/>
</dbReference>
<evidence type="ECO:0000313" key="8">
    <source>
        <dbReference type="Proteomes" id="UP000248889"/>
    </source>
</evidence>
<keyword evidence="5" id="KW-0472">Membrane</keyword>
<gene>
    <name evidence="7" type="ORF">DN069_30525</name>
</gene>
<feature type="transmembrane region" description="Helical" evidence="5">
    <location>
        <begin position="86"/>
        <end position="113"/>
    </location>
</feature>
<organism evidence="7 8">
    <name type="scientific">Streptacidiphilus pinicola</name>
    <dbReference type="NCBI Taxonomy" id="2219663"/>
    <lineage>
        <taxon>Bacteria</taxon>
        <taxon>Bacillati</taxon>
        <taxon>Actinomycetota</taxon>
        <taxon>Actinomycetes</taxon>
        <taxon>Kitasatosporales</taxon>
        <taxon>Streptomycetaceae</taxon>
        <taxon>Streptacidiphilus</taxon>
    </lineage>
</organism>
<dbReference type="GO" id="GO:0046983">
    <property type="term" value="F:protein dimerization activity"/>
    <property type="evidence" value="ECO:0007669"/>
    <property type="project" value="InterPro"/>
</dbReference>
<dbReference type="Pfam" id="PF02518">
    <property type="entry name" value="HATPase_c"/>
    <property type="match status" value="1"/>
</dbReference>
<dbReference type="EMBL" id="QKYN01000134">
    <property type="protein sequence ID" value="RAG81886.1"/>
    <property type="molecule type" value="Genomic_DNA"/>
</dbReference>
<dbReference type="PROSITE" id="PS50109">
    <property type="entry name" value="HIS_KIN"/>
    <property type="match status" value="1"/>
</dbReference>
<feature type="transmembrane region" description="Helical" evidence="5">
    <location>
        <begin position="152"/>
        <end position="171"/>
    </location>
</feature>
<accession>A0A2X0IW35</accession>
<protein>
    <submittedName>
        <fullName evidence="7">Sensor histidine kinase</fullName>
    </submittedName>
</protein>
<dbReference type="OrthoDB" id="227596at2"/>
<dbReference type="SUPFAM" id="SSF55874">
    <property type="entry name" value="ATPase domain of HSP90 chaperone/DNA topoisomerase II/histidine kinase"/>
    <property type="match status" value="1"/>
</dbReference>
<dbReference type="InterPro" id="IPR011712">
    <property type="entry name" value="Sig_transdc_His_kin_sub3_dim/P"/>
</dbReference>
<proteinExistence type="predicted"/>
<name>A0A2X0IW35_9ACTN</name>
<dbReference type="Gene3D" id="1.20.5.1930">
    <property type="match status" value="1"/>
</dbReference>
<evidence type="ECO:0000256" key="2">
    <source>
        <dbReference type="ARBA" id="ARBA00022777"/>
    </source>
</evidence>
<dbReference type="InterPro" id="IPR036890">
    <property type="entry name" value="HATPase_C_sf"/>
</dbReference>
<dbReference type="Gene3D" id="3.30.565.10">
    <property type="entry name" value="Histidine kinase-like ATPase, C-terminal domain"/>
    <property type="match status" value="1"/>
</dbReference>
<evidence type="ECO:0000256" key="4">
    <source>
        <dbReference type="SAM" id="Coils"/>
    </source>
</evidence>
<keyword evidence="1" id="KW-0808">Transferase</keyword>
<feature type="transmembrane region" description="Helical" evidence="5">
    <location>
        <begin position="31"/>
        <end position="49"/>
    </location>
</feature>
<evidence type="ECO:0000256" key="5">
    <source>
        <dbReference type="SAM" id="Phobius"/>
    </source>
</evidence>
<keyword evidence="3" id="KW-0902">Two-component regulatory system</keyword>
<keyword evidence="4" id="KW-0175">Coiled coil</keyword>
<dbReference type="AlphaFoldDB" id="A0A2X0IW35"/>
<keyword evidence="5" id="KW-0812">Transmembrane</keyword>
<reference evidence="7 8" key="1">
    <citation type="submission" date="2018-06" db="EMBL/GenBank/DDBJ databases">
        <title>Streptacidiphilus pinicola sp. nov., isolated from pine grove soil.</title>
        <authorList>
            <person name="Roh S.G."/>
            <person name="Park S."/>
            <person name="Kim M.-K."/>
            <person name="Yun B.-R."/>
            <person name="Park J."/>
            <person name="Kim M.J."/>
            <person name="Kim Y.S."/>
            <person name="Kim S.B."/>
        </authorList>
    </citation>
    <scope>NUCLEOTIDE SEQUENCE [LARGE SCALE GENOMIC DNA]</scope>
    <source>
        <strain evidence="7 8">MMS16-CNU450</strain>
    </source>
</reference>
<evidence type="ECO:0000259" key="6">
    <source>
        <dbReference type="PROSITE" id="PS50109"/>
    </source>
</evidence>
<keyword evidence="5" id="KW-1133">Transmembrane helix</keyword>
<sequence>MRAVTVTSETATATDPVDQESEDRRLRTLRWTPYFGLLIAAPLALAVGPTDGPRVELVLGLASAAALWQRLMFVREADRERQPVKAIVFYAGLLVCIAALVTVSPFFGFYGFTGYLQIGLLPRRLWLPAVTVTAALMATTQIGGVQNIRQGLIPYLALFVVNLVVAGTLTYQNLAEDERSRHRARHIDELAEANRRLREALEENAGLHAQLVSQAREAGVLDERQRMAGEIHDTIAQGLTGIVTQLEAAAHADHDPERRARHRDLAHRMAREALAEARRSVQALRPGPLAEAQLPEAVGEMAERWAQSSGVPVRVEVTGSAVPLLPAVEVVLFRVAQEGLANVAKHAAASRAGVTLSYTDEVVLLDVVDDGVGFRVGSVGAESYGLTAMRQRLRQIGGTLEIESAPGEGTALSAQIPVIGPEPVLLSGDNDA</sequence>
<evidence type="ECO:0000256" key="1">
    <source>
        <dbReference type="ARBA" id="ARBA00022679"/>
    </source>
</evidence>
<feature type="transmembrane region" description="Helical" evidence="5">
    <location>
        <begin position="55"/>
        <end position="74"/>
    </location>
</feature>
<dbReference type="InterPro" id="IPR003594">
    <property type="entry name" value="HATPase_dom"/>
</dbReference>
<keyword evidence="2 7" id="KW-0418">Kinase</keyword>
<dbReference type="InterPro" id="IPR005467">
    <property type="entry name" value="His_kinase_dom"/>
</dbReference>
<dbReference type="Proteomes" id="UP000248889">
    <property type="component" value="Unassembled WGS sequence"/>
</dbReference>
<dbReference type="GO" id="GO:0000155">
    <property type="term" value="F:phosphorelay sensor kinase activity"/>
    <property type="evidence" value="ECO:0007669"/>
    <property type="project" value="InterPro"/>
</dbReference>
<dbReference type="PIRSF" id="PIRSF037434">
    <property type="entry name" value="STHK_ChrS"/>
    <property type="match status" value="1"/>
</dbReference>
<dbReference type="InterPro" id="IPR017205">
    <property type="entry name" value="Sig_transdc_His_kinase_ChrS"/>
</dbReference>
<dbReference type="InterPro" id="IPR050482">
    <property type="entry name" value="Sensor_HK_TwoCompSys"/>
</dbReference>
<evidence type="ECO:0000313" key="7">
    <source>
        <dbReference type="EMBL" id="RAG81886.1"/>
    </source>
</evidence>
<feature type="coiled-coil region" evidence="4">
    <location>
        <begin position="183"/>
        <end position="210"/>
    </location>
</feature>
<feature type="transmembrane region" description="Helical" evidence="5">
    <location>
        <begin position="125"/>
        <end position="145"/>
    </location>
</feature>
<dbReference type="GO" id="GO:0016020">
    <property type="term" value="C:membrane"/>
    <property type="evidence" value="ECO:0007669"/>
    <property type="project" value="InterPro"/>
</dbReference>
<evidence type="ECO:0000256" key="3">
    <source>
        <dbReference type="ARBA" id="ARBA00023012"/>
    </source>
</evidence>
<feature type="domain" description="Histidine kinase" evidence="6">
    <location>
        <begin position="230"/>
        <end position="420"/>
    </location>
</feature>
<dbReference type="Pfam" id="PF07730">
    <property type="entry name" value="HisKA_3"/>
    <property type="match status" value="1"/>
</dbReference>
<comment type="caution">
    <text evidence="7">The sequence shown here is derived from an EMBL/GenBank/DDBJ whole genome shotgun (WGS) entry which is preliminary data.</text>
</comment>
<dbReference type="CDD" id="cd16917">
    <property type="entry name" value="HATPase_UhpB-NarQ-NarX-like"/>
    <property type="match status" value="1"/>
</dbReference>
<keyword evidence="8" id="KW-1185">Reference proteome</keyword>
<dbReference type="SMART" id="SM00387">
    <property type="entry name" value="HATPase_c"/>
    <property type="match status" value="1"/>
</dbReference>
<dbReference type="PANTHER" id="PTHR24421:SF62">
    <property type="entry name" value="SENSORY TRANSDUCTION HISTIDINE KINASE"/>
    <property type="match status" value="1"/>
</dbReference>